<feature type="signal peptide" evidence="2">
    <location>
        <begin position="1"/>
        <end position="28"/>
    </location>
</feature>
<feature type="transmembrane region" description="Helical" evidence="1">
    <location>
        <begin position="98"/>
        <end position="121"/>
    </location>
</feature>
<keyword evidence="1" id="KW-1133">Transmembrane helix</keyword>
<protein>
    <submittedName>
        <fullName evidence="4">Uncharacterized protein</fullName>
    </submittedName>
</protein>
<dbReference type="EMBL" id="LGRX02011826">
    <property type="protein sequence ID" value="KAK3268445.1"/>
    <property type="molecule type" value="Genomic_DNA"/>
</dbReference>
<reference evidence="4 5" key="1">
    <citation type="journal article" date="2015" name="Genome Biol. Evol.">
        <title>Comparative Genomics of a Bacterivorous Green Alga Reveals Evolutionary Causalities and Consequences of Phago-Mixotrophic Mode of Nutrition.</title>
        <authorList>
            <person name="Burns J.A."/>
            <person name="Paasch A."/>
            <person name="Narechania A."/>
            <person name="Kim E."/>
        </authorList>
    </citation>
    <scope>NUCLEOTIDE SEQUENCE [LARGE SCALE GENOMIC DNA]</scope>
    <source>
        <strain evidence="4">PLY_AMNH</strain>
    </source>
</reference>
<keyword evidence="1" id="KW-0472">Membrane</keyword>
<dbReference type="AlphaFoldDB" id="A0AAE0L1P1"/>
<keyword evidence="2" id="KW-0732">Signal</keyword>
<dbReference type="EMBL" id="LGRX02034066">
    <property type="protein sequence ID" value="KAK3238943.1"/>
    <property type="molecule type" value="Genomic_DNA"/>
</dbReference>
<name>A0AAE0L1P1_9CHLO</name>
<keyword evidence="5" id="KW-1185">Reference proteome</keyword>
<evidence type="ECO:0000313" key="3">
    <source>
        <dbReference type="EMBL" id="KAK3238943.1"/>
    </source>
</evidence>
<keyword evidence="1" id="KW-0812">Transmembrane</keyword>
<proteinExistence type="predicted"/>
<evidence type="ECO:0000256" key="1">
    <source>
        <dbReference type="SAM" id="Phobius"/>
    </source>
</evidence>
<evidence type="ECO:0000313" key="5">
    <source>
        <dbReference type="Proteomes" id="UP001190700"/>
    </source>
</evidence>
<accession>A0AAE0L1P1</accession>
<evidence type="ECO:0000256" key="2">
    <source>
        <dbReference type="SAM" id="SignalP"/>
    </source>
</evidence>
<comment type="caution">
    <text evidence="4">The sequence shown here is derived from an EMBL/GenBank/DDBJ whole genome shotgun (WGS) entry which is preliminary data.</text>
</comment>
<gene>
    <name evidence="4" type="ORF">CYMTET_23055</name>
    <name evidence="3" type="ORF">CYMTET_51089</name>
</gene>
<sequence>MAAHMSYSGKSMTLLAVIIPIFDNITLALASCGWQTTETGYFCNITNYTAIYSGTCNEYSNGCWEYGSEDMNVTADEYYCCGESASDCCAPSDSVDNILIVVAILSAMAGVGAITTIYFFCPGCPGNRWRMETSDEGNKLLGAQISMPSYGENYVADPSTLAPKSEPPPTNFNYYVSSKGDGEAH</sequence>
<dbReference type="Proteomes" id="UP001190700">
    <property type="component" value="Unassembled WGS sequence"/>
</dbReference>
<organism evidence="4 5">
    <name type="scientific">Cymbomonas tetramitiformis</name>
    <dbReference type="NCBI Taxonomy" id="36881"/>
    <lineage>
        <taxon>Eukaryota</taxon>
        <taxon>Viridiplantae</taxon>
        <taxon>Chlorophyta</taxon>
        <taxon>Pyramimonadophyceae</taxon>
        <taxon>Pyramimonadales</taxon>
        <taxon>Pyramimonadaceae</taxon>
        <taxon>Cymbomonas</taxon>
    </lineage>
</organism>
<feature type="chain" id="PRO_5042442698" evidence="2">
    <location>
        <begin position="29"/>
        <end position="185"/>
    </location>
</feature>
<evidence type="ECO:0000313" key="4">
    <source>
        <dbReference type="EMBL" id="KAK3268445.1"/>
    </source>
</evidence>
<reference evidence="4" key="2">
    <citation type="submission" date="2023-06" db="EMBL/GenBank/DDBJ databases">
        <title>Long-read-based genome assembly of the green algal bacterivore Cymbomonas tetramitiformis.</title>
        <authorList>
            <person name="Gyaltshen Y."/>
            <person name="Rozenberg A."/>
            <person name="Paasch A."/>
            <person name="Burns J.A."/>
            <person name="Warring S."/>
            <person name="Larson R."/>
            <person name="Maurer-Alcala X."/>
            <person name="Dacks J."/>
            <person name="Kim E."/>
        </authorList>
    </citation>
    <scope>NUCLEOTIDE SEQUENCE</scope>
    <source>
        <strain evidence="4">PLY_AMNH</strain>
    </source>
</reference>